<dbReference type="SUPFAM" id="SSF63380">
    <property type="entry name" value="Riboflavin synthase domain-like"/>
    <property type="match status" value="1"/>
</dbReference>
<dbReference type="AlphaFoldDB" id="A0A1L9B6S3"/>
<dbReference type="PANTHER" id="PTHR30157">
    <property type="entry name" value="FERRIC REDUCTASE, NADPH-DEPENDENT"/>
    <property type="match status" value="1"/>
</dbReference>
<dbReference type="PANTHER" id="PTHR30157:SF0">
    <property type="entry name" value="NADPH-DEPENDENT FERRIC-CHELATE REDUCTASE"/>
    <property type="match status" value="1"/>
</dbReference>
<keyword evidence="3" id="KW-1185">Reference proteome</keyword>
<evidence type="ECO:0000313" key="3">
    <source>
        <dbReference type="Proteomes" id="UP000182229"/>
    </source>
</evidence>
<dbReference type="GO" id="GO:0016491">
    <property type="term" value="F:oxidoreductase activity"/>
    <property type="evidence" value="ECO:0007669"/>
    <property type="project" value="InterPro"/>
</dbReference>
<dbReference type="EMBL" id="MPIN01000007">
    <property type="protein sequence ID" value="OJH37920.1"/>
    <property type="molecule type" value="Genomic_DNA"/>
</dbReference>
<accession>A0A1L9B6S3</accession>
<protein>
    <recommendedName>
        <fullName evidence="1">FAD-binding FR-type domain-containing protein</fullName>
    </recommendedName>
</protein>
<reference evidence="3" key="1">
    <citation type="submission" date="2016-11" db="EMBL/GenBank/DDBJ databases">
        <authorList>
            <person name="Shukria A."/>
            <person name="Stevens D.C."/>
        </authorList>
    </citation>
    <scope>NUCLEOTIDE SEQUENCE [LARGE SCALE GENOMIC DNA]</scope>
    <source>
        <strain evidence="3">Cbfe23</strain>
    </source>
</reference>
<proteinExistence type="predicted"/>
<gene>
    <name evidence="2" type="ORF">BON30_27570</name>
</gene>
<evidence type="ECO:0000313" key="2">
    <source>
        <dbReference type="EMBL" id="OJH37920.1"/>
    </source>
</evidence>
<dbReference type="InterPro" id="IPR017938">
    <property type="entry name" value="Riboflavin_synthase-like_b-brl"/>
</dbReference>
<dbReference type="InterPro" id="IPR013113">
    <property type="entry name" value="SIP_FAD-bd"/>
</dbReference>
<dbReference type="InterPro" id="IPR039261">
    <property type="entry name" value="FNR_nucleotide-bd"/>
</dbReference>
<dbReference type="STRING" id="83449.BON30_27570"/>
<sequence length="253" mass="27627">MFSPMPQPSTVPSGVVESMFHRLVSRRARVREVEPVGDAFRLITLVGEDLENRRWVPGDMIQIGFAGLAGRAYTPLSFDPRTGTTTFLGYVHGHGIASSWLASATIGEQLFLVGPRSALDLDAVNRPMIFFGDETSLGTAAAIRATPGGMREVAFSFEVESAEASRVALERIGVMSGVTLTTREPEDRHLDRIESDLTRALRAAPQTRCIFTGKASSIQRLYKAVRRAGISAKQVTNVAYWEPGRKGFSGVQR</sequence>
<comment type="caution">
    <text evidence="2">The sequence shown here is derived from an EMBL/GenBank/DDBJ whole genome shotgun (WGS) entry which is preliminary data.</text>
</comment>
<dbReference type="Gene3D" id="2.40.30.10">
    <property type="entry name" value="Translation factors"/>
    <property type="match status" value="1"/>
</dbReference>
<reference evidence="2 3" key="2">
    <citation type="submission" date="2016-12" db="EMBL/GenBank/DDBJ databases">
        <title>Draft Genome Sequence of Cystobacter ferrugineus Strain Cbfe23.</title>
        <authorList>
            <person name="Akbar S."/>
            <person name="Dowd S.E."/>
            <person name="Stevens D.C."/>
        </authorList>
    </citation>
    <scope>NUCLEOTIDE SEQUENCE [LARGE SCALE GENOMIC DNA]</scope>
    <source>
        <strain evidence="2 3">Cbfe23</strain>
    </source>
</reference>
<dbReference type="OrthoDB" id="9814826at2"/>
<dbReference type="InterPro" id="IPR039374">
    <property type="entry name" value="SIP_fam"/>
</dbReference>
<dbReference type="PROSITE" id="PS51384">
    <property type="entry name" value="FAD_FR"/>
    <property type="match status" value="1"/>
</dbReference>
<evidence type="ECO:0000259" key="1">
    <source>
        <dbReference type="PROSITE" id="PS51384"/>
    </source>
</evidence>
<dbReference type="Gene3D" id="3.40.50.80">
    <property type="entry name" value="Nucleotide-binding domain of ferredoxin-NADP reductase (FNR) module"/>
    <property type="match status" value="1"/>
</dbReference>
<organism evidence="2 3">
    <name type="scientific">Cystobacter ferrugineus</name>
    <dbReference type="NCBI Taxonomy" id="83449"/>
    <lineage>
        <taxon>Bacteria</taxon>
        <taxon>Pseudomonadati</taxon>
        <taxon>Myxococcota</taxon>
        <taxon>Myxococcia</taxon>
        <taxon>Myxococcales</taxon>
        <taxon>Cystobacterineae</taxon>
        <taxon>Archangiaceae</taxon>
        <taxon>Cystobacter</taxon>
    </lineage>
</organism>
<dbReference type="Proteomes" id="UP000182229">
    <property type="component" value="Unassembled WGS sequence"/>
</dbReference>
<name>A0A1L9B6S3_9BACT</name>
<dbReference type="CDD" id="cd06193">
    <property type="entry name" value="siderophore_interacting"/>
    <property type="match status" value="1"/>
</dbReference>
<dbReference type="InterPro" id="IPR017927">
    <property type="entry name" value="FAD-bd_FR_type"/>
</dbReference>
<feature type="domain" description="FAD-binding FR-type" evidence="1">
    <location>
        <begin position="23"/>
        <end position="122"/>
    </location>
</feature>
<dbReference type="Pfam" id="PF08021">
    <property type="entry name" value="FAD_binding_9"/>
    <property type="match status" value="1"/>
</dbReference>